<evidence type="ECO:0000256" key="3">
    <source>
        <dbReference type="ARBA" id="ARBA00023054"/>
    </source>
</evidence>
<reference evidence="6" key="1">
    <citation type="submission" date="2021-01" db="EMBL/GenBank/DDBJ databases">
        <title>Genome public.</title>
        <authorList>
            <person name="Liu C."/>
            <person name="Sun Q."/>
        </authorList>
    </citation>
    <scope>NUCLEOTIDE SEQUENCE</scope>
    <source>
        <strain evidence="6">M6</strain>
    </source>
</reference>
<comment type="similarity">
    <text evidence="2">Belongs to the RmuC family.</text>
</comment>
<comment type="function">
    <text evidence="1">Involved in DNA recombination.</text>
</comment>
<evidence type="ECO:0000313" key="6">
    <source>
        <dbReference type="EMBL" id="MBK6089199.1"/>
    </source>
</evidence>
<name>A0A934WSN1_9FIRM</name>
<gene>
    <name evidence="6" type="primary">rmuC</name>
    <name evidence="6" type="ORF">JKK62_11205</name>
</gene>
<keyword evidence="7" id="KW-1185">Reference proteome</keyword>
<accession>A0A934WSN1</accession>
<dbReference type="InterPro" id="IPR003798">
    <property type="entry name" value="DNA_recombination_RmuC"/>
</dbReference>
<organism evidence="6 7">
    <name type="scientific">Ruminococcus difficilis</name>
    <dbReference type="NCBI Taxonomy" id="2763069"/>
    <lineage>
        <taxon>Bacteria</taxon>
        <taxon>Bacillati</taxon>
        <taxon>Bacillota</taxon>
        <taxon>Clostridia</taxon>
        <taxon>Eubacteriales</taxon>
        <taxon>Oscillospiraceae</taxon>
        <taxon>Ruminococcus</taxon>
    </lineage>
</organism>
<evidence type="ECO:0000256" key="2">
    <source>
        <dbReference type="ARBA" id="ARBA00009840"/>
    </source>
</evidence>
<evidence type="ECO:0000313" key="7">
    <source>
        <dbReference type="Proteomes" id="UP000633365"/>
    </source>
</evidence>
<proteinExistence type="inferred from homology"/>
<dbReference type="PANTHER" id="PTHR30563:SF0">
    <property type="entry name" value="DNA RECOMBINATION PROTEIN RMUC"/>
    <property type="match status" value="1"/>
</dbReference>
<dbReference type="EMBL" id="JAEQMG010000117">
    <property type="protein sequence ID" value="MBK6089199.1"/>
    <property type="molecule type" value="Genomic_DNA"/>
</dbReference>
<evidence type="ECO:0000256" key="1">
    <source>
        <dbReference type="ARBA" id="ARBA00003416"/>
    </source>
</evidence>
<dbReference type="Proteomes" id="UP000633365">
    <property type="component" value="Unassembled WGS sequence"/>
</dbReference>
<dbReference type="GO" id="GO:0006310">
    <property type="term" value="P:DNA recombination"/>
    <property type="evidence" value="ECO:0007669"/>
    <property type="project" value="UniProtKB-KW"/>
</dbReference>
<protein>
    <submittedName>
        <fullName evidence="6">DNA recombination protein RmuC</fullName>
    </submittedName>
</protein>
<evidence type="ECO:0000256" key="5">
    <source>
        <dbReference type="SAM" id="Coils"/>
    </source>
</evidence>
<dbReference type="Pfam" id="PF02646">
    <property type="entry name" value="RmuC"/>
    <property type="match status" value="1"/>
</dbReference>
<feature type="coiled-coil region" evidence="5">
    <location>
        <begin position="112"/>
        <end position="139"/>
    </location>
</feature>
<keyword evidence="4" id="KW-0233">DNA recombination</keyword>
<dbReference type="PANTHER" id="PTHR30563">
    <property type="entry name" value="DNA RECOMBINATION PROTEIN RMUC"/>
    <property type="match status" value="1"/>
</dbReference>
<keyword evidence="3 5" id="KW-0175">Coiled coil</keyword>
<comment type="caution">
    <text evidence="6">The sequence shown here is derived from an EMBL/GenBank/DDBJ whole genome shotgun (WGS) entry which is preliminary data.</text>
</comment>
<sequence>MEMYQFIILCLLALAGLIAAIAAIIIIPNKNNNNSEEIDRLRAEIEKSTQLTMKNTNDEIAALRTEVITSTQNSVKNMGEMIATNQQSFSASQSEKLGHFEERLKTFSLENEQKLENIRRSMEQKLSDIREDNNKQLTEMRTTVDEKLQKTLEEKMNRSFAMVSERLEQVYKGLGEMQTLAVGVGDLKKVLSNVKTRGIVGEIQLGNILEEILTPDQYDTNVATKKGSRDVVEFAIKLPARDDGFIYLPIDSKFPGDSYAALRDAYDSGSKEAVDAAAKNLINTIRREAKDIRDKYIDPPNTTEFAVMFLPFEGLYSEVVNRGMVELLQRDYKVNIAGPSTMAALLNSIQMGFKTLAVQKRSAEVWNLLGSVKKEFETFNTVLVATQTKLDQANKELDKLVGVRTRQITRKLSAVESNDTPIEAYFSSVENNIDDA</sequence>
<dbReference type="AlphaFoldDB" id="A0A934WSN1"/>
<evidence type="ECO:0000256" key="4">
    <source>
        <dbReference type="ARBA" id="ARBA00023172"/>
    </source>
</evidence>